<dbReference type="InterPro" id="IPR046773">
    <property type="entry name" value="DOCKER_Lobe_C"/>
</dbReference>
<feature type="compositionally biased region" description="Gly residues" evidence="2">
    <location>
        <begin position="373"/>
        <end position="382"/>
    </location>
</feature>
<dbReference type="GO" id="GO:0005886">
    <property type="term" value="C:plasma membrane"/>
    <property type="evidence" value="ECO:0007669"/>
    <property type="project" value="TreeGrafter"/>
</dbReference>
<evidence type="ECO:0000256" key="1">
    <source>
        <dbReference type="PROSITE-ProRule" id="PRU00984"/>
    </source>
</evidence>
<dbReference type="InterPro" id="IPR026791">
    <property type="entry name" value="DOCK"/>
</dbReference>
<dbReference type="InterPro" id="IPR043162">
    <property type="entry name" value="DOCK_C_lobe_C"/>
</dbReference>
<dbReference type="Proteomes" id="UP000770661">
    <property type="component" value="Unassembled WGS sequence"/>
</dbReference>
<comment type="similarity">
    <text evidence="1">Belongs to the DOCK family.</text>
</comment>
<dbReference type="EMBL" id="JACEEZ010012877">
    <property type="protein sequence ID" value="KAG0720444.1"/>
    <property type="molecule type" value="Genomic_DNA"/>
</dbReference>
<dbReference type="FunFam" id="1.20.58.740:FF:000004">
    <property type="entry name" value="Dedicator of cytokinesis protein 1"/>
    <property type="match status" value="1"/>
</dbReference>
<dbReference type="AlphaFoldDB" id="A0A8J4YCQ3"/>
<evidence type="ECO:0000313" key="4">
    <source>
        <dbReference type="EMBL" id="KAG0720444.1"/>
    </source>
</evidence>
<organism evidence="4 5">
    <name type="scientific">Chionoecetes opilio</name>
    <name type="common">Atlantic snow crab</name>
    <name type="synonym">Cancer opilio</name>
    <dbReference type="NCBI Taxonomy" id="41210"/>
    <lineage>
        <taxon>Eukaryota</taxon>
        <taxon>Metazoa</taxon>
        <taxon>Ecdysozoa</taxon>
        <taxon>Arthropoda</taxon>
        <taxon>Crustacea</taxon>
        <taxon>Multicrustacea</taxon>
        <taxon>Malacostraca</taxon>
        <taxon>Eumalacostraca</taxon>
        <taxon>Eucarida</taxon>
        <taxon>Decapoda</taxon>
        <taxon>Pleocyemata</taxon>
        <taxon>Brachyura</taxon>
        <taxon>Eubrachyura</taxon>
        <taxon>Majoidea</taxon>
        <taxon>Majidae</taxon>
        <taxon>Chionoecetes</taxon>
    </lineage>
</organism>
<evidence type="ECO:0000259" key="3">
    <source>
        <dbReference type="PROSITE" id="PS51651"/>
    </source>
</evidence>
<gene>
    <name evidence="4" type="ORF">GWK47_048519</name>
</gene>
<dbReference type="Gene3D" id="1.20.58.740">
    <property type="match status" value="1"/>
</dbReference>
<dbReference type="GO" id="GO:0007264">
    <property type="term" value="P:small GTPase-mediated signal transduction"/>
    <property type="evidence" value="ECO:0007669"/>
    <property type="project" value="InterPro"/>
</dbReference>
<feature type="domain" description="DOCKER" evidence="3">
    <location>
        <begin position="1"/>
        <end position="355"/>
    </location>
</feature>
<dbReference type="PROSITE" id="PS51651">
    <property type="entry name" value="DOCKER"/>
    <property type="match status" value="1"/>
</dbReference>
<dbReference type="PANTHER" id="PTHR45653">
    <property type="entry name" value="DEDICATOR OF CYTOKINESIS"/>
    <property type="match status" value="1"/>
</dbReference>
<dbReference type="GO" id="GO:0031267">
    <property type="term" value="F:small GTPase binding"/>
    <property type="evidence" value="ECO:0007669"/>
    <property type="project" value="TreeGrafter"/>
</dbReference>
<dbReference type="InterPro" id="IPR043161">
    <property type="entry name" value="DOCK_C_lobe_A"/>
</dbReference>
<feature type="region of interest" description="Disordered" evidence="2">
    <location>
        <begin position="371"/>
        <end position="395"/>
    </location>
</feature>
<accession>A0A8J4YCQ3</accession>
<proteinExistence type="inferred from homology"/>
<dbReference type="OrthoDB" id="18896at2759"/>
<dbReference type="InterPro" id="IPR046770">
    <property type="entry name" value="DOCKER_Lobe_B"/>
</dbReference>
<dbReference type="GO" id="GO:0005085">
    <property type="term" value="F:guanyl-nucleotide exchange factor activity"/>
    <property type="evidence" value="ECO:0007669"/>
    <property type="project" value="InterPro"/>
</dbReference>
<dbReference type="Gene3D" id="1.25.40.410">
    <property type="match status" value="1"/>
</dbReference>
<dbReference type="GO" id="GO:0016477">
    <property type="term" value="P:cell migration"/>
    <property type="evidence" value="ECO:0007669"/>
    <property type="project" value="TreeGrafter"/>
</dbReference>
<dbReference type="Pfam" id="PF20422">
    <property type="entry name" value="DHR-2_Lobe_B"/>
    <property type="match status" value="1"/>
</dbReference>
<evidence type="ECO:0000313" key="5">
    <source>
        <dbReference type="Proteomes" id="UP000770661"/>
    </source>
</evidence>
<keyword evidence="5" id="KW-1185">Reference proteome</keyword>
<evidence type="ECO:0000256" key="2">
    <source>
        <dbReference type="SAM" id="MobiDB-lite"/>
    </source>
</evidence>
<sequence>MWEDALKLCKQLVNHYEAVRFDFTRLSELLNRMAVFYKNIMNPQNLRPEPEYFRVAYYGRGFPAFLQNKVCGGVVLQGGEAGISDRVGEAAQVFVYRGNGFERLAEFTTRILDQFPNAEPMKKLTPPSEESKESPHQYLQISKVDCMVDEDSLFPCGGVSEQIRGYYRANHISTFSYARPFHRGTRVPNNEFATLCIEKTTLEVTYSLPGILRWFPVCRSTSVEISPLENAMETMAQTNSDLLGLVLKYEKDSALPLHPFTSKLSGIVDAAVMGGIANYEQAFLCEAYEESHPDDEEKLKALKDLIIAQVPLLEAGLLVHGCRVRGEVQKLHTHLVTTFQRMKTQVQEKYGEVDMPEELRVLVHPQRLQAMSGPGGEGGTMGGTTRTSQHYSNPTHEYPFINPERKYEQLGGLAADLPWPGFEPGPADCSLCMEDASHNTTLAGLGTSTATAASTPSASPRNSFTRGLFSYSTLPHKSLFMHSHSMVEF</sequence>
<reference evidence="4" key="1">
    <citation type="submission" date="2020-07" db="EMBL/GenBank/DDBJ databases">
        <title>The High-quality genome of the commercially important snow crab, Chionoecetes opilio.</title>
        <authorList>
            <person name="Jeong J.-H."/>
            <person name="Ryu S."/>
        </authorList>
    </citation>
    <scope>NUCLEOTIDE SEQUENCE</scope>
    <source>
        <strain evidence="4">MADBK_172401_WGS</strain>
        <tissue evidence="4">Digestive gland</tissue>
    </source>
</reference>
<dbReference type="GO" id="GO:0007520">
    <property type="term" value="P:myoblast fusion"/>
    <property type="evidence" value="ECO:0007669"/>
    <property type="project" value="TreeGrafter"/>
</dbReference>
<dbReference type="GO" id="GO:0005737">
    <property type="term" value="C:cytoplasm"/>
    <property type="evidence" value="ECO:0007669"/>
    <property type="project" value="TreeGrafter"/>
</dbReference>
<comment type="caution">
    <text evidence="4">The sequence shown here is derived from an EMBL/GenBank/DDBJ whole genome shotgun (WGS) entry which is preliminary data.</text>
</comment>
<dbReference type="Pfam" id="PF20421">
    <property type="entry name" value="DHR-2_Lobe_C"/>
    <property type="match status" value="1"/>
</dbReference>
<protein>
    <submittedName>
        <fullName evidence="4">Dedicator of cytokinesis protein 5</fullName>
    </submittedName>
</protein>
<dbReference type="InterPro" id="IPR027357">
    <property type="entry name" value="DOCKER_dom"/>
</dbReference>
<dbReference type="PANTHER" id="PTHR45653:SF10">
    <property type="entry name" value="MYOBLAST CITY, ISOFORM B"/>
    <property type="match status" value="1"/>
</dbReference>
<name>A0A8J4YCQ3_CHIOP</name>